<evidence type="ECO:0000313" key="10">
    <source>
        <dbReference type="Proteomes" id="UP000058613"/>
    </source>
</evidence>
<keyword evidence="4 7" id="KW-1133">Transmembrane helix</keyword>
<dbReference type="Pfam" id="PF00482">
    <property type="entry name" value="T2SSF"/>
    <property type="match status" value="2"/>
</dbReference>
<dbReference type="KEGG" id="pdl:Pyrde_1165"/>
<keyword evidence="3 7" id="KW-0812">Transmembrane</keyword>
<dbReference type="OrthoDB" id="12374at2157"/>
<dbReference type="AlphaFoldDB" id="A0A0P0N467"/>
<evidence type="ECO:0000256" key="5">
    <source>
        <dbReference type="ARBA" id="ARBA00023136"/>
    </source>
</evidence>
<evidence type="ECO:0000259" key="8">
    <source>
        <dbReference type="Pfam" id="PF00482"/>
    </source>
</evidence>
<evidence type="ECO:0000256" key="1">
    <source>
        <dbReference type="ARBA" id="ARBA00004651"/>
    </source>
</evidence>
<accession>A0A0P0N467</accession>
<feature type="transmembrane region" description="Helical" evidence="7">
    <location>
        <begin position="561"/>
        <end position="580"/>
    </location>
</feature>
<evidence type="ECO:0000313" key="9">
    <source>
        <dbReference type="EMBL" id="ALL01213.1"/>
    </source>
</evidence>
<evidence type="ECO:0000256" key="7">
    <source>
        <dbReference type="SAM" id="Phobius"/>
    </source>
</evidence>
<dbReference type="InterPro" id="IPR018076">
    <property type="entry name" value="T2SS_GspF_dom"/>
</dbReference>
<dbReference type="Proteomes" id="UP000058613">
    <property type="component" value="Chromosome"/>
</dbReference>
<dbReference type="InterPro" id="IPR056569">
    <property type="entry name" value="ArlJ-like"/>
</dbReference>
<feature type="transmembrane region" description="Helical" evidence="7">
    <location>
        <begin position="294"/>
        <end position="316"/>
    </location>
</feature>
<evidence type="ECO:0000256" key="6">
    <source>
        <dbReference type="SAM" id="MobiDB-lite"/>
    </source>
</evidence>
<dbReference type="PANTHER" id="PTHR35402:SF1">
    <property type="entry name" value="TYPE II SECRETION SYSTEM PROTEIN GSPF DOMAIN-CONTAINING PROTEIN"/>
    <property type="match status" value="1"/>
</dbReference>
<evidence type="ECO:0000256" key="3">
    <source>
        <dbReference type="ARBA" id="ARBA00022692"/>
    </source>
</evidence>
<keyword evidence="2" id="KW-1003">Cell membrane</keyword>
<dbReference type="GO" id="GO:0005886">
    <property type="term" value="C:plasma membrane"/>
    <property type="evidence" value="ECO:0007669"/>
    <property type="project" value="UniProtKB-SubCell"/>
</dbReference>
<feature type="transmembrane region" description="Helical" evidence="7">
    <location>
        <begin position="592"/>
        <end position="612"/>
    </location>
</feature>
<feature type="region of interest" description="Disordered" evidence="6">
    <location>
        <begin position="1"/>
        <end position="26"/>
    </location>
</feature>
<evidence type="ECO:0000256" key="4">
    <source>
        <dbReference type="ARBA" id="ARBA00022989"/>
    </source>
</evidence>
<feature type="transmembrane region" description="Helical" evidence="7">
    <location>
        <begin position="328"/>
        <end position="353"/>
    </location>
</feature>
<reference evidence="9 10" key="1">
    <citation type="submission" date="2015-10" db="EMBL/GenBank/DDBJ databases">
        <title>Complete genome sequence of hyperthermophilic archaeon Pyrodictium delaneyi Su06.</title>
        <authorList>
            <person name="Jung J.-H."/>
            <person name="Lin J."/>
            <person name="Holden J.F."/>
            <person name="Park C.-S."/>
        </authorList>
    </citation>
    <scope>NUCLEOTIDE SEQUENCE [LARGE SCALE GENOMIC DNA]</scope>
    <source>
        <strain evidence="9 10">Su06</strain>
    </source>
</reference>
<organism evidence="9 10">
    <name type="scientific">Pyrodictium delaneyi</name>
    <dbReference type="NCBI Taxonomy" id="1273541"/>
    <lineage>
        <taxon>Archaea</taxon>
        <taxon>Thermoproteota</taxon>
        <taxon>Thermoprotei</taxon>
        <taxon>Desulfurococcales</taxon>
        <taxon>Pyrodictiaceae</taxon>
        <taxon>Pyrodictium</taxon>
    </lineage>
</organism>
<gene>
    <name evidence="9" type="ORF">Pyrde_1165</name>
</gene>
<dbReference type="RefSeq" id="WP_082419511.1">
    <property type="nucleotide sequence ID" value="NZ_CP013011.1"/>
</dbReference>
<sequence length="620" mass="67203">MAIFRRRGARTGAANKKGKEKSERNGKVSTRLSLTLLYDSLAIATFGKYAEKFARSFELNEAISKAGMAVHPWLYAARLLFGILLLSLTLGSLAIFVALLDVSLIIKIVIALMAFMIPLVVFALGLYYPHSKAAARAMAVDNEFPFFAAYLTAMAYGGVPPEKVIERLAEIKVFKAMRDEAIRILRDVKMFGSDILTALERNAARHPSRMYRDFMLGYLTTLRTGGDIIHYLEIRTQELFQARMEDLKSRAERVGLIVEAYAAVAIMGTLSLYIFFIVAGLIGGGGMAGTTGIIIYSLVILPLVTVAVIAMLNSLLPSQENIREPYAYLLVTVPLGVFITLAFLALSGGTAALRGEANVNDIVKLVTAVGLGFIVASIGPAVAYMKQVRRERKISRALSSFFRDLSEVRRTGLSPEKSIIVLAERDYGELSNIVKRIAGALAAGLHVEKAVRRAIRGYRNWLLRVTMRFLVDAIDVGGGSPTTVDSLARFISTLIEIHESMRKRLKPYIMMPYFGAIMVAITGILTLSMMVQAVVSAGLGGATGRLGGLSVNISPENINKLLVTASVASIINAWLSGLVAGKIQDQSLAAGFLHATILTTITLLSVILSLILSSSMLASL</sequence>
<evidence type="ECO:0000256" key="2">
    <source>
        <dbReference type="ARBA" id="ARBA00022475"/>
    </source>
</evidence>
<protein>
    <recommendedName>
        <fullName evidence="8">Type II secretion system protein GspF domain-containing protein</fullName>
    </recommendedName>
</protein>
<feature type="domain" description="Type II secretion system protein GspF" evidence="8">
    <location>
        <begin position="147"/>
        <end position="274"/>
    </location>
</feature>
<proteinExistence type="predicted"/>
<dbReference type="PANTHER" id="PTHR35402">
    <property type="entry name" value="INTEGRAL MEMBRANE PROTEIN-RELATED"/>
    <property type="match status" value="1"/>
</dbReference>
<feature type="domain" description="Type II secretion system protein GspF" evidence="8">
    <location>
        <begin position="401"/>
        <end position="524"/>
    </location>
</feature>
<feature type="transmembrane region" description="Helical" evidence="7">
    <location>
        <begin position="254"/>
        <end position="282"/>
    </location>
</feature>
<feature type="transmembrane region" description="Helical" evidence="7">
    <location>
        <begin position="511"/>
        <end position="541"/>
    </location>
</feature>
<dbReference type="STRING" id="1273541.Pyrde_1165"/>
<dbReference type="PATRIC" id="fig|1273541.4.peg.1249"/>
<feature type="transmembrane region" description="Helical" evidence="7">
    <location>
        <begin position="365"/>
        <end position="385"/>
    </location>
</feature>
<feature type="transmembrane region" description="Helical" evidence="7">
    <location>
        <begin position="105"/>
        <end position="128"/>
    </location>
</feature>
<feature type="transmembrane region" description="Helical" evidence="7">
    <location>
        <begin position="75"/>
        <end position="99"/>
    </location>
</feature>
<keyword evidence="5 7" id="KW-0472">Membrane</keyword>
<dbReference type="EMBL" id="CP013011">
    <property type="protein sequence ID" value="ALL01213.1"/>
    <property type="molecule type" value="Genomic_DNA"/>
</dbReference>
<name>A0A0P0N467_9CREN</name>
<comment type="subcellular location">
    <subcellularLocation>
        <location evidence="1">Cell membrane</location>
        <topology evidence="1">Multi-pass membrane protein</topology>
    </subcellularLocation>
</comment>
<dbReference type="GeneID" id="26099501"/>